<proteinExistence type="predicted"/>
<dbReference type="PROSITE" id="PS50878">
    <property type="entry name" value="RT_POL"/>
    <property type="match status" value="1"/>
</dbReference>
<dbReference type="InterPro" id="IPR015095">
    <property type="entry name" value="AlkB_hom8_N"/>
</dbReference>
<gene>
    <name evidence="2" type="ORF">SKAU_G00137550</name>
</gene>
<sequence>MKCFEKAVLPHIVAPLPPGLDPYQFAYRANRLVLKLLHLGLSHSTCLWIKDFLSDRPQRVRIGPHTSTTLSLSTGSPQGCVLSPLLYSLYTHHFSAAHPSNSIIKFADDTTVVGCISRGDETAYRDEVEQLSVLCKANNLQLNKLKTQEMVVDFRRKKTDILPLYIDGGCVERVSVFRFLAVHLEDDLSWRSNTTAIVKKAQQRLYFLRILRNYQLRQELLVSF</sequence>
<evidence type="ECO:0000313" key="3">
    <source>
        <dbReference type="Proteomes" id="UP001152622"/>
    </source>
</evidence>
<protein>
    <recommendedName>
        <fullName evidence="1">Reverse transcriptase domain-containing protein</fullName>
    </recommendedName>
</protein>
<dbReference type="InterPro" id="IPR000477">
    <property type="entry name" value="RT_dom"/>
</dbReference>
<feature type="domain" description="Reverse transcriptase" evidence="1">
    <location>
        <begin position="1"/>
        <end position="195"/>
    </location>
</feature>
<keyword evidence="3" id="KW-1185">Reference proteome</keyword>
<dbReference type="Pfam" id="PF00078">
    <property type="entry name" value="RVT_1"/>
    <property type="match status" value="1"/>
</dbReference>
<dbReference type="Pfam" id="PF09004">
    <property type="entry name" value="ALKBH8_N"/>
    <property type="match status" value="1"/>
</dbReference>
<dbReference type="EMBL" id="JAINUF010000004">
    <property type="protein sequence ID" value="KAJ8364924.1"/>
    <property type="molecule type" value="Genomic_DNA"/>
</dbReference>
<dbReference type="PANTHER" id="PTHR33332">
    <property type="entry name" value="REVERSE TRANSCRIPTASE DOMAIN-CONTAINING PROTEIN"/>
    <property type="match status" value="1"/>
</dbReference>
<organism evidence="2 3">
    <name type="scientific">Synaphobranchus kaupii</name>
    <name type="common">Kaup's arrowtooth eel</name>
    <dbReference type="NCBI Taxonomy" id="118154"/>
    <lineage>
        <taxon>Eukaryota</taxon>
        <taxon>Metazoa</taxon>
        <taxon>Chordata</taxon>
        <taxon>Craniata</taxon>
        <taxon>Vertebrata</taxon>
        <taxon>Euteleostomi</taxon>
        <taxon>Actinopterygii</taxon>
        <taxon>Neopterygii</taxon>
        <taxon>Teleostei</taxon>
        <taxon>Anguilliformes</taxon>
        <taxon>Synaphobranchidae</taxon>
        <taxon>Synaphobranchus</taxon>
    </lineage>
</organism>
<dbReference type="OrthoDB" id="10037236at2759"/>
<dbReference type="GO" id="GO:0016706">
    <property type="term" value="F:2-oxoglutarate-dependent dioxygenase activity"/>
    <property type="evidence" value="ECO:0007669"/>
    <property type="project" value="InterPro"/>
</dbReference>
<evidence type="ECO:0000259" key="1">
    <source>
        <dbReference type="PROSITE" id="PS50878"/>
    </source>
</evidence>
<dbReference type="Proteomes" id="UP001152622">
    <property type="component" value="Chromosome 4"/>
</dbReference>
<evidence type="ECO:0000313" key="2">
    <source>
        <dbReference type="EMBL" id="KAJ8364924.1"/>
    </source>
</evidence>
<dbReference type="GO" id="GO:0008168">
    <property type="term" value="F:methyltransferase activity"/>
    <property type="evidence" value="ECO:0007669"/>
    <property type="project" value="InterPro"/>
</dbReference>
<comment type="caution">
    <text evidence="2">The sequence shown here is derived from an EMBL/GenBank/DDBJ whole genome shotgun (WGS) entry which is preliminary data.</text>
</comment>
<accession>A0A9Q1J2Z4</accession>
<name>A0A9Q1J2Z4_SYNKA</name>
<reference evidence="2" key="1">
    <citation type="journal article" date="2023" name="Science">
        <title>Genome structures resolve the early diversification of teleost fishes.</title>
        <authorList>
            <person name="Parey E."/>
            <person name="Louis A."/>
            <person name="Montfort J."/>
            <person name="Bouchez O."/>
            <person name="Roques C."/>
            <person name="Iampietro C."/>
            <person name="Lluch J."/>
            <person name="Castinel A."/>
            <person name="Donnadieu C."/>
            <person name="Desvignes T."/>
            <person name="Floi Bucao C."/>
            <person name="Jouanno E."/>
            <person name="Wen M."/>
            <person name="Mejri S."/>
            <person name="Dirks R."/>
            <person name="Jansen H."/>
            <person name="Henkel C."/>
            <person name="Chen W.J."/>
            <person name="Zahm M."/>
            <person name="Cabau C."/>
            <person name="Klopp C."/>
            <person name="Thompson A.W."/>
            <person name="Robinson-Rechavi M."/>
            <person name="Braasch I."/>
            <person name="Lecointre G."/>
            <person name="Bobe J."/>
            <person name="Postlethwait J.H."/>
            <person name="Berthelot C."/>
            <person name="Roest Crollius H."/>
            <person name="Guiguen Y."/>
        </authorList>
    </citation>
    <scope>NUCLEOTIDE SEQUENCE</scope>
    <source>
        <strain evidence="2">WJC10195</strain>
    </source>
</reference>
<dbReference type="AlphaFoldDB" id="A0A9Q1J2Z4"/>